<organism evidence="4 5">
    <name type="scientific">Nocardioides thalensis</name>
    <dbReference type="NCBI Taxonomy" id="1914755"/>
    <lineage>
        <taxon>Bacteria</taxon>
        <taxon>Bacillati</taxon>
        <taxon>Actinomycetota</taxon>
        <taxon>Actinomycetes</taxon>
        <taxon>Propionibacteriales</taxon>
        <taxon>Nocardioidaceae</taxon>
        <taxon>Nocardioides</taxon>
    </lineage>
</organism>
<name>A0A853C6I4_9ACTN</name>
<dbReference type="Pfam" id="PF13579">
    <property type="entry name" value="Glyco_trans_4_4"/>
    <property type="match status" value="1"/>
</dbReference>
<dbReference type="SUPFAM" id="SSF53756">
    <property type="entry name" value="UDP-Glycosyltransferase/glycogen phosphorylase"/>
    <property type="match status" value="1"/>
</dbReference>
<keyword evidence="1" id="KW-0328">Glycosyltransferase</keyword>
<accession>A0A853C6I4</accession>
<evidence type="ECO:0000313" key="5">
    <source>
        <dbReference type="Proteomes" id="UP000530424"/>
    </source>
</evidence>
<evidence type="ECO:0000313" key="4">
    <source>
        <dbReference type="EMBL" id="NYJ02849.1"/>
    </source>
</evidence>
<proteinExistence type="predicted"/>
<sequence length="336" mass="35607">MTRVLHVTQAVGAGVESAITQYVRSTPDLDHSVLALRRDDRERVGGNGDLSWTYADRPLTFARMVRSAGRDADVVHLHSSVAGAVGRVAVDRVGARVVYTPHALAHLGGDRRGRAAFRFVERMLVSRAAAFGAVSDHEAEELVSLGADPAGVLVLPHAVEPGGVARSFDERADRAVAVGRVAWQKDPGLFAAIAGEAIGRGIQSAWRWVGAGDPDSEAALAAAGVGVTGWRGSAEVRDLVGSSRIMVHTAHYEGLPISVLESMAAGTPVVARRIPSLRGLPISTFTTLEEALAHVRRLSDPGVWQTESTAVREFVCSSYNATRQAAALRALYEVAS</sequence>
<dbReference type="PANTHER" id="PTHR45947">
    <property type="entry name" value="SULFOQUINOVOSYL TRANSFERASE SQD2"/>
    <property type="match status" value="1"/>
</dbReference>
<dbReference type="GO" id="GO:0016757">
    <property type="term" value="F:glycosyltransferase activity"/>
    <property type="evidence" value="ECO:0007669"/>
    <property type="project" value="UniProtKB-KW"/>
</dbReference>
<reference evidence="4 5" key="1">
    <citation type="submission" date="2020-07" db="EMBL/GenBank/DDBJ databases">
        <title>Sequencing the genomes of 1000 actinobacteria strains.</title>
        <authorList>
            <person name="Klenk H.-P."/>
        </authorList>
    </citation>
    <scope>NUCLEOTIDE SEQUENCE [LARGE SCALE GENOMIC DNA]</scope>
    <source>
        <strain evidence="4 5">DSM 103833</strain>
    </source>
</reference>
<dbReference type="CDD" id="cd03801">
    <property type="entry name" value="GT4_PimA-like"/>
    <property type="match status" value="1"/>
</dbReference>
<gene>
    <name evidence="4" type="ORF">HNR19_003547</name>
</gene>
<keyword evidence="2 4" id="KW-0808">Transferase</keyword>
<dbReference type="EMBL" id="JACCFP010000001">
    <property type="protein sequence ID" value="NYJ02849.1"/>
    <property type="molecule type" value="Genomic_DNA"/>
</dbReference>
<dbReference type="AlphaFoldDB" id="A0A853C6I4"/>
<dbReference type="PANTHER" id="PTHR45947:SF3">
    <property type="entry name" value="SULFOQUINOVOSYL TRANSFERASE SQD2"/>
    <property type="match status" value="1"/>
</dbReference>
<dbReference type="RefSeq" id="WP_179669159.1">
    <property type="nucleotide sequence ID" value="NZ_JACCFP010000001.1"/>
</dbReference>
<dbReference type="GO" id="GO:1901137">
    <property type="term" value="P:carbohydrate derivative biosynthetic process"/>
    <property type="evidence" value="ECO:0007669"/>
    <property type="project" value="UniProtKB-ARBA"/>
</dbReference>
<evidence type="ECO:0000259" key="3">
    <source>
        <dbReference type="Pfam" id="PF13579"/>
    </source>
</evidence>
<dbReference type="Proteomes" id="UP000530424">
    <property type="component" value="Unassembled WGS sequence"/>
</dbReference>
<keyword evidence="5" id="KW-1185">Reference proteome</keyword>
<feature type="domain" description="Glycosyltransferase subfamily 4-like N-terminal" evidence="3">
    <location>
        <begin position="16"/>
        <end position="156"/>
    </location>
</feature>
<dbReference type="Gene3D" id="3.40.50.2000">
    <property type="entry name" value="Glycogen Phosphorylase B"/>
    <property type="match status" value="2"/>
</dbReference>
<evidence type="ECO:0000256" key="2">
    <source>
        <dbReference type="ARBA" id="ARBA00022679"/>
    </source>
</evidence>
<comment type="caution">
    <text evidence="4">The sequence shown here is derived from an EMBL/GenBank/DDBJ whole genome shotgun (WGS) entry which is preliminary data.</text>
</comment>
<evidence type="ECO:0000256" key="1">
    <source>
        <dbReference type="ARBA" id="ARBA00022676"/>
    </source>
</evidence>
<dbReference type="InterPro" id="IPR028098">
    <property type="entry name" value="Glyco_trans_4-like_N"/>
</dbReference>
<protein>
    <submittedName>
        <fullName evidence="4">Glycosyltransferase involved in cell wall biosynthesis</fullName>
    </submittedName>
</protein>
<dbReference type="InterPro" id="IPR050194">
    <property type="entry name" value="Glycosyltransferase_grp1"/>
</dbReference>
<dbReference type="Pfam" id="PF13692">
    <property type="entry name" value="Glyco_trans_1_4"/>
    <property type="match status" value="1"/>
</dbReference>